<dbReference type="GO" id="GO:0004519">
    <property type="term" value="F:endonuclease activity"/>
    <property type="evidence" value="ECO:0007669"/>
    <property type="project" value="UniProtKB-KW"/>
</dbReference>
<dbReference type="SMART" id="SM00507">
    <property type="entry name" value="HNHc"/>
    <property type="match status" value="1"/>
</dbReference>
<dbReference type="CDD" id="cd00085">
    <property type="entry name" value="HNHc"/>
    <property type="match status" value="1"/>
</dbReference>
<protein>
    <submittedName>
        <fullName evidence="2">HNH endonuclease</fullName>
    </submittedName>
</protein>
<sequence>MARRSKPANPETLRQELLELITNFEKKLLENDLRSKVIALVPAYRVLRDLGSSLIPAEEAKSARDRILAYFRHYPGAVISGEELSVVAGINDWPRRVRELRVEYGWAIVSGVTINEILKEANEAGQTEEIKALEQMSPDDYILLEDRQDRDAAYRWKLANDIRKQKISARDKILLFLRENVGVSVSGEEISYVANITDWPRRVRELRTEYGWPVVTKQTGRPDLPVGVYLLEMDRQAPVHDRLIPDPVRFAVLRRDSYQCLHCSWHINEWNKADPRILELHHKKHHAKGGDNTAENLITLCNICHDEVHRKERGS</sequence>
<dbReference type="RefSeq" id="WP_104422951.1">
    <property type="nucleotide sequence ID" value="NZ_PTIY01000003.1"/>
</dbReference>
<keyword evidence="2" id="KW-0378">Hydrolase</keyword>
<feature type="domain" description="HNH nuclease" evidence="1">
    <location>
        <begin position="247"/>
        <end position="306"/>
    </location>
</feature>
<dbReference type="Gene3D" id="1.10.30.50">
    <property type="match status" value="1"/>
</dbReference>
<gene>
    <name evidence="2" type="ORF">B0F88_103301</name>
</gene>
<dbReference type="Pfam" id="PF01844">
    <property type="entry name" value="HNH"/>
    <property type="match status" value="1"/>
</dbReference>
<reference evidence="2 3" key="1">
    <citation type="submission" date="2018-02" db="EMBL/GenBank/DDBJ databases">
        <title>Subsurface microbial communities from deep shales in Ohio and West Virginia, USA.</title>
        <authorList>
            <person name="Wrighton K."/>
        </authorList>
    </citation>
    <scope>NUCLEOTIDE SEQUENCE [LARGE SCALE GENOMIC DNA]</scope>
    <source>
        <strain evidence="2 3">OWC-G53F</strain>
    </source>
</reference>
<evidence type="ECO:0000313" key="2">
    <source>
        <dbReference type="EMBL" id="PPK72863.1"/>
    </source>
</evidence>
<dbReference type="GO" id="GO:0003676">
    <property type="term" value="F:nucleic acid binding"/>
    <property type="evidence" value="ECO:0007669"/>
    <property type="project" value="InterPro"/>
</dbReference>
<evidence type="ECO:0000313" key="3">
    <source>
        <dbReference type="Proteomes" id="UP000238071"/>
    </source>
</evidence>
<name>A0A2S6H610_9GAMM</name>
<keyword evidence="2" id="KW-0255">Endonuclease</keyword>
<comment type="caution">
    <text evidence="2">The sequence shown here is derived from an EMBL/GenBank/DDBJ whole genome shotgun (WGS) entry which is preliminary data.</text>
</comment>
<proteinExistence type="predicted"/>
<evidence type="ECO:0000259" key="1">
    <source>
        <dbReference type="SMART" id="SM00507"/>
    </source>
</evidence>
<dbReference type="InterPro" id="IPR002711">
    <property type="entry name" value="HNH"/>
</dbReference>
<dbReference type="AlphaFoldDB" id="A0A2S6H610"/>
<dbReference type="OrthoDB" id="9802901at2"/>
<organism evidence="2 3">
    <name type="scientific">Methylobacter tundripaludum</name>
    <dbReference type="NCBI Taxonomy" id="173365"/>
    <lineage>
        <taxon>Bacteria</taxon>
        <taxon>Pseudomonadati</taxon>
        <taxon>Pseudomonadota</taxon>
        <taxon>Gammaproteobacteria</taxon>
        <taxon>Methylococcales</taxon>
        <taxon>Methylococcaceae</taxon>
        <taxon>Methylobacter</taxon>
    </lineage>
</organism>
<dbReference type="GO" id="GO:0008270">
    <property type="term" value="F:zinc ion binding"/>
    <property type="evidence" value="ECO:0007669"/>
    <property type="project" value="InterPro"/>
</dbReference>
<keyword evidence="2" id="KW-0540">Nuclease</keyword>
<dbReference type="Proteomes" id="UP000238071">
    <property type="component" value="Unassembled WGS sequence"/>
</dbReference>
<keyword evidence="3" id="KW-1185">Reference proteome</keyword>
<dbReference type="EMBL" id="PTIY01000003">
    <property type="protein sequence ID" value="PPK72863.1"/>
    <property type="molecule type" value="Genomic_DNA"/>
</dbReference>
<accession>A0A2S6H610</accession>
<dbReference type="InterPro" id="IPR003615">
    <property type="entry name" value="HNH_nuc"/>
</dbReference>